<dbReference type="PROSITE" id="PS50883">
    <property type="entry name" value="EAL"/>
    <property type="match status" value="1"/>
</dbReference>
<feature type="domain" description="PAS" evidence="1">
    <location>
        <begin position="663"/>
        <end position="717"/>
    </location>
</feature>
<dbReference type="Gene3D" id="3.30.450.20">
    <property type="entry name" value="PAS domain"/>
    <property type="match status" value="3"/>
</dbReference>
<feature type="domain" description="GGDEF" evidence="4">
    <location>
        <begin position="826"/>
        <end position="959"/>
    </location>
</feature>
<dbReference type="PROSITE" id="PS50113">
    <property type="entry name" value="PAC"/>
    <property type="match status" value="2"/>
</dbReference>
<evidence type="ECO:0000259" key="4">
    <source>
        <dbReference type="PROSITE" id="PS50887"/>
    </source>
</evidence>
<dbReference type="PROSITE" id="PS50112">
    <property type="entry name" value="PAS"/>
    <property type="match status" value="2"/>
</dbReference>
<evidence type="ECO:0000259" key="2">
    <source>
        <dbReference type="PROSITE" id="PS50113"/>
    </source>
</evidence>
<dbReference type="NCBIfam" id="TIGR00254">
    <property type="entry name" value="GGDEF"/>
    <property type="match status" value="1"/>
</dbReference>
<organism evidence="5 6">
    <name type="scientific">Sulfurovum riftiae</name>
    <dbReference type="NCBI Taxonomy" id="1630136"/>
    <lineage>
        <taxon>Bacteria</taxon>
        <taxon>Pseudomonadati</taxon>
        <taxon>Campylobacterota</taxon>
        <taxon>Epsilonproteobacteria</taxon>
        <taxon>Campylobacterales</taxon>
        <taxon>Sulfurovaceae</taxon>
        <taxon>Sulfurovum</taxon>
    </lineage>
</organism>
<comment type="caution">
    <text evidence="5">The sequence shown here is derived from an EMBL/GenBank/DDBJ whole genome shotgun (WGS) entry which is preliminary data.</text>
</comment>
<dbReference type="PANTHER" id="PTHR44757:SF2">
    <property type="entry name" value="BIOFILM ARCHITECTURE MAINTENANCE PROTEIN MBAA"/>
    <property type="match status" value="1"/>
</dbReference>
<dbReference type="STRING" id="1630136.AS592_03195"/>
<dbReference type="InterPro" id="IPR000700">
    <property type="entry name" value="PAS-assoc_C"/>
</dbReference>
<dbReference type="RefSeq" id="WP_082792136.1">
    <property type="nucleotide sequence ID" value="NZ_LNKT01000067.1"/>
</dbReference>
<accession>A0A151CE46</accession>
<protein>
    <recommendedName>
        <fullName evidence="7">Diguanylate cyclase</fullName>
    </recommendedName>
</protein>
<dbReference type="Gene3D" id="2.10.70.100">
    <property type="match status" value="1"/>
</dbReference>
<dbReference type="InterPro" id="IPR013655">
    <property type="entry name" value="PAS_fold_3"/>
</dbReference>
<dbReference type="SUPFAM" id="SSF141868">
    <property type="entry name" value="EAL domain-like"/>
    <property type="match status" value="1"/>
</dbReference>
<dbReference type="FunFam" id="3.30.70.270:FF:000001">
    <property type="entry name" value="Diguanylate cyclase domain protein"/>
    <property type="match status" value="1"/>
</dbReference>
<dbReference type="EMBL" id="LNKT01000067">
    <property type="protein sequence ID" value="KYJ85759.1"/>
    <property type="molecule type" value="Genomic_DNA"/>
</dbReference>
<dbReference type="InterPro" id="IPR029787">
    <property type="entry name" value="Nucleotide_cyclase"/>
</dbReference>
<dbReference type="InterPro" id="IPR000014">
    <property type="entry name" value="PAS"/>
</dbReference>
<proteinExistence type="predicted"/>
<evidence type="ECO:0000313" key="5">
    <source>
        <dbReference type="EMBL" id="KYJ85759.1"/>
    </source>
</evidence>
<reference evidence="5 6" key="1">
    <citation type="submission" date="2015-11" db="EMBL/GenBank/DDBJ databases">
        <title>Draft genome of Sulfurovum riftiae 1812E, a member of the Epsilonproteobacteria isolated from the tube of the deep-sea hydrothermal vent tubewom Riftia pachyptila.</title>
        <authorList>
            <person name="Vetriani C."/>
            <person name="Giovannelli D."/>
        </authorList>
    </citation>
    <scope>NUCLEOTIDE SEQUENCE [LARGE SCALE GENOMIC DNA]</scope>
    <source>
        <strain evidence="5 6">1812E</strain>
    </source>
</reference>
<dbReference type="Pfam" id="PF00563">
    <property type="entry name" value="EAL"/>
    <property type="match status" value="1"/>
</dbReference>
<name>A0A151CE46_9BACT</name>
<dbReference type="Pfam" id="PF10442">
    <property type="entry name" value="FIST_C"/>
    <property type="match status" value="1"/>
</dbReference>
<dbReference type="Gene3D" id="3.20.20.450">
    <property type="entry name" value="EAL domain"/>
    <property type="match status" value="1"/>
</dbReference>
<dbReference type="CDD" id="cd00130">
    <property type="entry name" value="PAS"/>
    <property type="match status" value="2"/>
</dbReference>
<dbReference type="InterPro" id="IPR013702">
    <property type="entry name" value="FIST_domain_N"/>
</dbReference>
<evidence type="ECO:0000313" key="6">
    <source>
        <dbReference type="Proteomes" id="UP000075359"/>
    </source>
</evidence>
<feature type="domain" description="PAC" evidence="2">
    <location>
        <begin position="495"/>
        <end position="546"/>
    </location>
</feature>
<gene>
    <name evidence="5" type="ORF">AS592_03195</name>
</gene>
<dbReference type="PROSITE" id="PS50887">
    <property type="entry name" value="GGDEF"/>
    <property type="match status" value="1"/>
</dbReference>
<dbReference type="SUPFAM" id="SSF55073">
    <property type="entry name" value="Nucleotide cyclase"/>
    <property type="match status" value="1"/>
</dbReference>
<dbReference type="PANTHER" id="PTHR44757">
    <property type="entry name" value="DIGUANYLATE CYCLASE DGCP"/>
    <property type="match status" value="1"/>
</dbReference>
<dbReference type="SMART" id="SM00052">
    <property type="entry name" value="EAL"/>
    <property type="match status" value="1"/>
</dbReference>
<dbReference type="InterPro" id="IPR001610">
    <property type="entry name" value="PAC"/>
</dbReference>
<dbReference type="Pfam" id="PF08447">
    <property type="entry name" value="PAS_3"/>
    <property type="match status" value="1"/>
</dbReference>
<dbReference type="NCBIfam" id="TIGR00229">
    <property type="entry name" value="sensory_box"/>
    <property type="match status" value="3"/>
</dbReference>
<sequence>MKTLNTFYTNKSTLRKFLKSHQVEDNPRLLVQIFTSFTQKEAIEKMVEKITSLLPQASIIGTTTDGAICEGKVTMETHVIALTQFEHTDLEMAFVEGEGISSYNIGQKMASELRDLRGKLLITFSDGLFTNGEDYLNGIHSINDRVVVAGGMAADSARFKNTFVFDKEHVTSNGAVGVLLVNENLSVYRDYSFNWLPIGKEMTITKVENNRIYTIDDMTAYKVYEKYLGEEVAKQLPAVGVEFPLIIQKEGEMLARAILSTHDDGSLSFAGDFKEGDIVTFGYGDVEMILNQSIKTEQKIVNHPVESIFIYSCMARRRFMPDLIENEIAPFQNIANVTGFFTYGEFYSFSDKPELLNQTMTIVGISESAEIHLKPVLRKPAKLNEYQKSIKALAHLLNVITLEATEDLKELEEKTRIIAAQQDTLDRIQDIGHFGSWEVDLKTNKSVWSKQSYRIYKLDPETTQPTLDTFLDRVIDEDKEIAYKGMGELQNGHIKSITLRVRRSDGEIITLLINAKMVFENGEPSKIVGTTLDITEQVRLKQQNRELADMIDKSSSEILIVELKTYRILYANYAALQKLGYTQDELYSLTILDINRAVSLEEFRGFKKRVQQIGSVLNRTVYTKKDGTKYPVQTYAEFGKYHNKEVAIIFNIDITHLIEIEKKQIQQARILEQIHDAVISTDLKGKIIHWNHGATEMLGYTSHEMIGKTMDVLYTTDDLKKAQWIKRQTLLSGSFQDQIQNITKSGNLIYTDVSASLLKDDNYKIIGITYYAQDITQKKEIEQRLLEQTERLNFQAHHDPLTRLPNRMLFNDRLHQSIAYAHRHHEKFAVFFIDLDNFKQINDTLGHHYGDEILKIVAQRLFECIREGDTLARLGGDEFTIIAQDLNSPESAANIAQKIIDAVKKKIVIDEHTLHVTVSIGISLYPKDSTHENNLLKYADSAMYQAKSNGRNNYQFYSTEMTNLALEKAAMELELHRAIEEKQLLVYYQPQIDARSESVVGVEALVRWKHPSRGMVMPNSFIRLAEDTGLIKEVDNYVMRQAMTDMAEWYANGMNPGKLSLNLSLNQLMKKNFFSILEETLAETGFDVEWLVFEITESQMMLNPNKSIEKLNRLNRMGIEISIDDFGTGYSSLAYLKRLPVDKLKIDKSFIYDLPDNEEDRAITDAVIALATSLKLEIIAEGVEHEAQVEYLLSKGCHIIQGFHYSKAITADALVEFIGR</sequence>
<dbReference type="Pfam" id="PF00990">
    <property type="entry name" value="GGDEF"/>
    <property type="match status" value="1"/>
</dbReference>
<dbReference type="SMART" id="SM00091">
    <property type="entry name" value="PAS"/>
    <property type="match status" value="3"/>
</dbReference>
<dbReference type="InterPro" id="IPR043128">
    <property type="entry name" value="Rev_trsase/Diguanyl_cyclase"/>
</dbReference>
<dbReference type="CDD" id="cd01948">
    <property type="entry name" value="EAL"/>
    <property type="match status" value="1"/>
</dbReference>
<dbReference type="GO" id="GO:0003824">
    <property type="term" value="F:catalytic activity"/>
    <property type="evidence" value="ECO:0007669"/>
    <property type="project" value="UniProtKB-ARBA"/>
</dbReference>
<dbReference type="OrthoDB" id="9790732at2"/>
<dbReference type="InterPro" id="IPR019494">
    <property type="entry name" value="FIST_C"/>
</dbReference>
<dbReference type="Proteomes" id="UP000075359">
    <property type="component" value="Unassembled WGS sequence"/>
</dbReference>
<dbReference type="InterPro" id="IPR035965">
    <property type="entry name" value="PAS-like_dom_sf"/>
</dbReference>
<dbReference type="SUPFAM" id="SSF55785">
    <property type="entry name" value="PYP-like sensor domain (PAS domain)"/>
    <property type="match status" value="3"/>
</dbReference>
<dbReference type="InterPro" id="IPR001633">
    <property type="entry name" value="EAL_dom"/>
</dbReference>
<dbReference type="SMART" id="SM00267">
    <property type="entry name" value="GGDEF"/>
    <property type="match status" value="1"/>
</dbReference>
<dbReference type="Pfam" id="PF13426">
    <property type="entry name" value="PAS_9"/>
    <property type="match status" value="2"/>
</dbReference>
<feature type="domain" description="PAS" evidence="1">
    <location>
        <begin position="543"/>
        <end position="586"/>
    </location>
</feature>
<evidence type="ECO:0000259" key="3">
    <source>
        <dbReference type="PROSITE" id="PS50883"/>
    </source>
</evidence>
<dbReference type="CDD" id="cd01949">
    <property type="entry name" value="GGDEF"/>
    <property type="match status" value="1"/>
</dbReference>
<dbReference type="SMART" id="SM00897">
    <property type="entry name" value="FIST"/>
    <property type="match status" value="1"/>
</dbReference>
<dbReference type="SMART" id="SM00086">
    <property type="entry name" value="PAC"/>
    <property type="match status" value="2"/>
</dbReference>
<dbReference type="Gene3D" id="3.30.70.270">
    <property type="match status" value="1"/>
</dbReference>
<keyword evidence="6" id="KW-1185">Reference proteome</keyword>
<dbReference type="InterPro" id="IPR052155">
    <property type="entry name" value="Biofilm_reg_signaling"/>
</dbReference>
<dbReference type="AlphaFoldDB" id="A0A151CE46"/>
<feature type="domain" description="PAC" evidence="2">
    <location>
        <begin position="735"/>
        <end position="787"/>
    </location>
</feature>
<dbReference type="InterPro" id="IPR000160">
    <property type="entry name" value="GGDEF_dom"/>
</dbReference>
<evidence type="ECO:0008006" key="7">
    <source>
        <dbReference type="Google" id="ProtNLM"/>
    </source>
</evidence>
<dbReference type="SMART" id="SM01204">
    <property type="entry name" value="FIST_C"/>
    <property type="match status" value="1"/>
</dbReference>
<dbReference type="InterPro" id="IPR035919">
    <property type="entry name" value="EAL_sf"/>
</dbReference>
<dbReference type="Pfam" id="PF08495">
    <property type="entry name" value="FIST"/>
    <property type="match status" value="1"/>
</dbReference>
<feature type="domain" description="EAL" evidence="3">
    <location>
        <begin position="968"/>
        <end position="1220"/>
    </location>
</feature>
<evidence type="ECO:0000259" key="1">
    <source>
        <dbReference type="PROSITE" id="PS50112"/>
    </source>
</evidence>